<dbReference type="KEGG" id="nhe:NECHADRAFT_18304"/>
<organism evidence="4 5">
    <name type="scientific">Fusarium vanettenii (strain ATCC MYA-4622 / CBS 123669 / FGSC 9596 / NRRL 45880 / 77-13-4)</name>
    <name type="common">Fusarium solani subsp. pisi</name>
    <dbReference type="NCBI Taxonomy" id="660122"/>
    <lineage>
        <taxon>Eukaryota</taxon>
        <taxon>Fungi</taxon>
        <taxon>Dikarya</taxon>
        <taxon>Ascomycota</taxon>
        <taxon>Pezizomycotina</taxon>
        <taxon>Sordariomycetes</taxon>
        <taxon>Hypocreomycetidae</taxon>
        <taxon>Hypocreales</taxon>
        <taxon>Nectriaceae</taxon>
        <taxon>Fusarium</taxon>
        <taxon>Fusarium solani species complex</taxon>
        <taxon>Fusarium vanettenii</taxon>
    </lineage>
</organism>
<dbReference type="InterPro" id="IPR002110">
    <property type="entry name" value="Ankyrin_rpt"/>
</dbReference>
<reference evidence="4 5" key="1">
    <citation type="journal article" date="2009" name="PLoS Genet.">
        <title>The genome of Nectria haematococca: contribution of supernumerary chromosomes to gene expansion.</title>
        <authorList>
            <person name="Coleman J.J."/>
            <person name="Rounsley S.D."/>
            <person name="Rodriguez-Carres M."/>
            <person name="Kuo A."/>
            <person name="Wasmann C.C."/>
            <person name="Grimwood J."/>
            <person name="Schmutz J."/>
            <person name="Taga M."/>
            <person name="White G.J."/>
            <person name="Zhou S."/>
            <person name="Schwartz D.C."/>
            <person name="Freitag M."/>
            <person name="Ma L.J."/>
            <person name="Danchin E.G."/>
            <person name="Henrissat B."/>
            <person name="Coutinho P.M."/>
            <person name="Nelson D.R."/>
            <person name="Straney D."/>
            <person name="Napoli C.A."/>
            <person name="Barker B.M."/>
            <person name="Gribskov M."/>
            <person name="Rep M."/>
            <person name="Kroken S."/>
            <person name="Molnar I."/>
            <person name="Rensing C."/>
            <person name="Kennell J.C."/>
            <person name="Zamora J."/>
            <person name="Farman M.L."/>
            <person name="Selker E.U."/>
            <person name="Salamov A."/>
            <person name="Shapiro H."/>
            <person name="Pangilinan J."/>
            <person name="Lindquist E."/>
            <person name="Lamers C."/>
            <person name="Grigoriev I.V."/>
            <person name="Geiser D.M."/>
            <person name="Covert S.F."/>
            <person name="Temporini E."/>
            <person name="Vanetten H.D."/>
        </authorList>
    </citation>
    <scope>NUCLEOTIDE SEQUENCE [LARGE SCALE GENOMIC DNA]</scope>
    <source>
        <strain evidence="5">ATCC MYA-4622 / CBS 123669 / FGSC 9596 / NRRL 45880 / 77-13-4</strain>
    </source>
</reference>
<dbReference type="EMBL" id="GG699004">
    <property type="protein sequence ID" value="EEU33664.1"/>
    <property type="molecule type" value="Genomic_DNA"/>
</dbReference>
<dbReference type="AlphaFoldDB" id="C7ZQQ0"/>
<dbReference type="SUPFAM" id="SSF48403">
    <property type="entry name" value="Ankyrin repeat"/>
    <property type="match status" value="1"/>
</dbReference>
<feature type="non-terminal residue" evidence="4">
    <location>
        <position position="1"/>
    </location>
</feature>
<dbReference type="PROSITE" id="PS50088">
    <property type="entry name" value="ANK_REPEAT"/>
    <property type="match status" value="2"/>
</dbReference>
<dbReference type="Gene3D" id="1.25.40.20">
    <property type="entry name" value="Ankyrin repeat-containing domain"/>
    <property type="match status" value="1"/>
</dbReference>
<protein>
    <submittedName>
        <fullName evidence="4">Uncharacterized protein</fullName>
    </submittedName>
</protein>
<dbReference type="PANTHER" id="PTHR24171:SF8">
    <property type="entry name" value="BRCA1-ASSOCIATED RING DOMAIN PROTEIN 1"/>
    <property type="match status" value="1"/>
</dbReference>
<keyword evidence="1" id="KW-0677">Repeat</keyword>
<evidence type="ECO:0000256" key="2">
    <source>
        <dbReference type="ARBA" id="ARBA00023043"/>
    </source>
</evidence>
<proteinExistence type="predicted"/>
<dbReference type="Pfam" id="PF12796">
    <property type="entry name" value="Ank_2"/>
    <property type="match status" value="1"/>
</dbReference>
<dbReference type="SMART" id="SM00248">
    <property type="entry name" value="ANK"/>
    <property type="match status" value="2"/>
</dbReference>
<feature type="non-terminal residue" evidence="4">
    <location>
        <position position="93"/>
    </location>
</feature>
<dbReference type="PROSITE" id="PS50297">
    <property type="entry name" value="ANK_REP_REGION"/>
    <property type="match status" value="1"/>
</dbReference>
<dbReference type="HOGENOM" id="CLU_2405382_0_0_1"/>
<dbReference type="InterPro" id="IPR036770">
    <property type="entry name" value="Ankyrin_rpt-contain_sf"/>
</dbReference>
<dbReference type="GeneID" id="9666903"/>
<accession>C7ZQQ0</accession>
<dbReference type="Proteomes" id="UP000005206">
    <property type="component" value="Unassembled WGS sequence"/>
</dbReference>
<keyword evidence="2 3" id="KW-0040">ANK repeat</keyword>
<dbReference type="GO" id="GO:0085020">
    <property type="term" value="P:protein K6-linked ubiquitination"/>
    <property type="evidence" value="ECO:0007669"/>
    <property type="project" value="TreeGrafter"/>
</dbReference>
<name>C7ZQQ0_FUSV7</name>
<feature type="repeat" description="ANK" evidence="3">
    <location>
        <begin position="11"/>
        <end position="55"/>
    </location>
</feature>
<dbReference type="OrthoDB" id="341259at2759"/>
<evidence type="ECO:0000313" key="5">
    <source>
        <dbReference type="Proteomes" id="UP000005206"/>
    </source>
</evidence>
<feature type="repeat" description="ANK" evidence="3">
    <location>
        <begin position="56"/>
        <end position="88"/>
    </location>
</feature>
<keyword evidence="5" id="KW-1185">Reference proteome</keyword>
<dbReference type="OMA" id="WLQRAKF"/>
<dbReference type="GO" id="GO:0004842">
    <property type="term" value="F:ubiquitin-protein transferase activity"/>
    <property type="evidence" value="ECO:0007669"/>
    <property type="project" value="TreeGrafter"/>
</dbReference>
<evidence type="ECO:0000256" key="3">
    <source>
        <dbReference type="PROSITE-ProRule" id="PRU00023"/>
    </source>
</evidence>
<sequence length="93" mass="10323">AGSPVDALDCQNLTPLHTLVWRPKEEEAKVADKTRPTTLVKHLLDNGAEVNTRDVFGDSPLHDAVRKADMEMSKLLLEHGADSECRNFDDKTP</sequence>
<dbReference type="VEuPathDB" id="FungiDB:NECHADRAFT_18304"/>
<dbReference type="RefSeq" id="XP_003039377.1">
    <property type="nucleotide sequence ID" value="XM_003039331.1"/>
</dbReference>
<dbReference type="InParanoid" id="C7ZQQ0"/>
<dbReference type="PANTHER" id="PTHR24171">
    <property type="entry name" value="ANKYRIN REPEAT DOMAIN-CONTAINING PROTEIN 39-RELATED"/>
    <property type="match status" value="1"/>
</dbReference>
<evidence type="ECO:0000313" key="4">
    <source>
        <dbReference type="EMBL" id="EEU33664.1"/>
    </source>
</evidence>
<evidence type="ECO:0000256" key="1">
    <source>
        <dbReference type="ARBA" id="ARBA00022737"/>
    </source>
</evidence>
<gene>
    <name evidence="4" type="ORF">NECHADRAFT_18304</name>
</gene>